<feature type="transmembrane region" description="Helical" evidence="1">
    <location>
        <begin position="170"/>
        <end position="190"/>
    </location>
</feature>
<feature type="transmembrane region" description="Helical" evidence="1">
    <location>
        <begin position="72"/>
        <end position="91"/>
    </location>
</feature>
<sequence>MTPPVHAPSPARFPLLRAVAVGCGAATVALLLLVAVAWAPLIAFDRAVVEELHLTAVRRPVLTEGMRVLSDWVWDPLTLRILLVVVAVALWRAGEPGPAGLLVVVCGVAAAVQQGVKALVGRERPRWSDPVDSAEFAAFPSGHAMTAAVVCGLLWWAAARTARRALVRPVVVAGVVSTAGVGLTRVYLGVHWPSDVLAGWLLGACLVAAAAGAYERWTAARGRTTALGAPAGRGAH</sequence>
<protein>
    <submittedName>
        <fullName evidence="3">Phosphatase PAP2 family protein</fullName>
    </submittedName>
</protein>
<dbReference type="RefSeq" id="WP_315879486.1">
    <property type="nucleotide sequence ID" value="NZ_JAWCTQ010000026.1"/>
</dbReference>
<comment type="caution">
    <text evidence="3">The sequence shown here is derived from an EMBL/GenBank/DDBJ whole genome shotgun (WGS) entry which is preliminary data.</text>
</comment>
<keyword evidence="1" id="KW-1133">Transmembrane helix</keyword>
<accession>A0ABU3QPK5</accession>
<evidence type="ECO:0000259" key="2">
    <source>
        <dbReference type="SMART" id="SM00014"/>
    </source>
</evidence>
<dbReference type="EMBL" id="JAWCTQ010000026">
    <property type="protein sequence ID" value="MDT9684433.1"/>
    <property type="molecule type" value="Genomic_DNA"/>
</dbReference>
<dbReference type="InterPro" id="IPR036938">
    <property type="entry name" value="PAP2/HPO_sf"/>
</dbReference>
<evidence type="ECO:0000313" key="3">
    <source>
        <dbReference type="EMBL" id="MDT9684433.1"/>
    </source>
</evidence>
<feature type="domain" description="Phosphatidic acid phosphatase type 2/haloperoxidase" evidence="2">
    <location>
        <begin position="99"/>
        <end position="211"/>
    </location>
</feature>
<proteinExistence type="predicted"/>
<dbReference type="Gene3D" id="1.20.144.10">
    <property type="entry name" value="Phosphatidic acid phosphatase type 2/haloperoxidase"/>
    <property type="match status" value="1"/>
</dbReference>
<feature type="transmembrane region" description="Helical" evidence="1">
    <location>
        <begin position="15"/>
        <end position="39"/>
    </location>
</feature>
<dbReference type="SMART" id="SM00014">
    <property type="entry name" value="acidPPc"/>
    <property type="match status" value="1"/>
</dbReference>
<dbReference type="PANTHER" id="PTHR14969">
    <property type="entry name" value="SPHINGOSINE-1-PHOSPHATE PHOSPHOHYDROLASE"/>
    <property type="match status" value="1"/>
</dbReference>
<evidence type="ECO:0000313" key="4">
    <source>
        <dbReference type="Proteomes" id="UP001250181"/>
    </source>
</evidence>
<organism evidence="3 4">
    <name type="scientific">Streptomyces tamarix</name>
    <dbReference type="NCBI Taxonomy" id="3078565"/>
    <lineage>
        <taxon>Bacteria</taxon>
        <taxon>Bacillati</taxon>
        <taxon>Actinomycetota</taxon>
        <taxon>Actinomycetes</taxon>
        <taxon>Kitasatosporales</taxon>
        <taxon>Streptomycetaceae</taxon>
        <taxon>Streptomyces</taxon>
    </lineage>
</organism>
<dbReference type="Proteomes" id="UP001250181">
    <property type="component" value="Unassembled WGS sequence"/>
</dbReference>
<dbReference type="PANTHER" id="PTHR14969:SF13">
    <property type="entry name" value="AT30094P"/>
    <property type="match status" value="1"/>
</dbReference>
<dbReference type="Pfam" id="PF01569">
    <property type="entry name" value="PAP2"/>
    <property type="match status" value="1"/>
</dbReference>
<evidence type="ECO:0000256" key="1">
    <source>
        <dbReference type="SAM" id="Phobius"/>
    </source>
</evidence>
<dbReference type="SUPFAM" id="SSF48317">
    <property type="entry name" value="Acid phosphatase/Vanadium-dependent haloperoxidase"/>
    <property type="match status" value="1"/>
</dbReference>
<dbReference type="InterPro" id="IPR000326">
    <property type="entry name" value="PAP2/HPO"/>
</dbReference>
<feature type="transmembrane region" description="Helical" evidence="1">
    <location>
        <begin position="98"/>
        <end position="116"/>
    </location>
</feature>
<feature type="transmembrane region" description="Helical" evidence="1">
    <location>
        <begin position="196"/>
        <end position="214"/>
    </location>
</feature>
<name>A0ABU3QPK5_9ACTN</name>
<keyword evidence="1" id="KW-0472">Membrane</keyword>
<reference evidence="3 4" key="1">
    <citation type="submission" date="2023-09" db="EMBL/GenBank/DDBJ databases">
        <title>Streptomyces sp. nov.: A antagonism against Alternaria gaisen Producing Streptochlin, Isolated from Tamarix root soil.</title>
        <authorList>
            <person name="Chen Y."/>
        </authorList>
    </citation>
    <scope>NUCLEOTIDE SEQUENCE [LARGE SCALE GENOMIC DNA]</scope>
    <source>
        <strain evidence="3 4">TRM76323</strain>
    </source>
</reference>
<keyword evidence="1" id="KW-0812">Transmembrane</keyword>
<feature type="transmembrane region" description="Helical" evidence="1">
    <location>
        <begin position="136"/>
        <end position="158"/>
    </location>
</feature>
<keyword evidence="4" id="KW-1185">Reference proteome</keyword>
<gene>
    <name evidence="3" type="ORF">RND61_20590</name>
</gene>